<dbReference type="EMBL" id="FAOZ01000003">
    <property type="protein sequence ID" value="CUU54853.1"/>
    <property type="molecule type" value="Genomic_DNA"/>
</dbReference>
<gene>
    <name evidence="2" type="ORF">Ga0074812_103343</name>
</gene>
<dbReference type="InterPro" id="IPR011044">
    <property type="entry name" value="Quino_amine_DH_bsu"/>
</dbReference>
<protein>
    <recommendedName>
        <fullName evidence="4">WD40-like Beta Propeller Repeat</fullName>
    </recommendedName>
</protein>
<evidence type="ECO:0000313" key="3">
    <source>
        <dbReference type="Proteomes" id="UP000198802"/>
    </source>
</evidence>
<organism evidence="2 3">
    <name type="scientific">Parafrankia irregularis</name>
    <dbReference type="NCBI Taxonomy" id="795642"/>
    <lineage>
        <taxon>Bacteria</taxon>
        <taxon>Bacillati</taxon>
        <taxon>Actinomycetota</taxon>
        <taxon>Actinomycetes</taxon>
        <taxon>Frankiales</taxon>
        <taxon>Frankiaceae</taxon>
        <taxon>Parafrankia</taxon>
    </lineage>
</organism>
<dbReference type="AlphaFoldDB" id="A0A0S4QH57"/>
<keyword evidence="1" id="KW-0732">Signal</keyword>
<accession>A0A0S4QH57</accession>
<feature type="chain" id="PRO_5006626309" description="WD40-like Beta Propeller Repeat" evidence="1">
    <location>
        <begin position="34"/>
        <end position="350"/>
    </location>
</feature>
<feature type="signal peptide" evidence="1">
    <location>
        <begin position="1"/>
        <end position="33"/>
    </location>
</feature>
<proteinExistence type="predicted"/>
<dbReference type="RefSeq" id="WP_091272716.1">
    <property type="nucleotide sequence ID" value="NZ_FAOZ01000003.1"/>
</dbReference>
<reference evidence="3" key="1">
    <citation type="submission" date="2015-11" db="EMBL/GenBank/DDBJ databases">
        <authorList>
            <person name="Varghese N."/>
        </authorList>
    </citation>
    <scope>NUCLEOTIDE SEQUENCE [LARGE SCALE GENOMIC DNA]</scope>
    <source>
        <strain evidence="3">DSM 45899</strain>
    </source>
</reference>
<keyword evidence="3" id="KW-1185">Reference proteome</keyword>
<evidence type="ECO:0000256" key="1">
    <source>
        <dbReference type="SAM" id="SignalP"/>
    </source>
</evidence>
<dbReference type="Proteomes" id="UP000198802">
    <property type="component" value="Unassembled WGS sequence"/>
</dbReference>
<evidence type="ECO:0008006" key="4">
    <source>
        <dbReference type="Google" id="ProtNLM"/>
    </source>
</evidence>
<name>A0A0S4QH57_9ACTN</name>
<sequence>MRLRNTRVTLTRALAGSLAVAALTVTAATTAIAATTAGDATPSPTATATATVTAAPTAAATPTATTTTAATAAAAAAPQDLAATLIRRYAAFDANQGVAVDGRYFYAVDNRTVTKHDRATGAPLLQFVSDATGPLIHFDSGTVVDNKLYLAHSNYNQVPMASSIEVLDTRTMRHIETFSFGIDRGSLTWIDRHDGAWWAGFANYDTNGADGRPYGGGSQNTQVVKLNDRFEVVEAWIVPANLVDRFRPMSNSGGSWGPDGRLWLTGHDNAEVYVMELPEAGTTLTWVATVALPDVEGQAIAWDRSDKKHPTFWAIKRTTKEVLNFEVPFKSIKEAPAAPFRVVGPGSFVP</sequence>
<dbReference type="SUPFAM" id="SSF50969">
    <property type="entry name" value="YVTN repeat-like/Quinoprotein amine dehydrogenase"/>
    <property type="match status" value="1"/>
</dbReference>
<evidence type="ECO:0000313" key="2">
    <source>
        <dbReference type="EMBL" id="CUU54853.1"/>
    </source>
</evidence>